<evidence type="ECO:0000256" key="2">
    <source>
        <dbReference type="SAM" id="Phobius"/>
    </source>
</evidence>
<gene>
    <name evidence="3" type="ORF">PCOR1329_LOCUS65243</name>
</gene>
<accession>A0ABN9W9D2</accession>
<keyword evidence="2" id="KW-1133">Transmembrane helix</keyword>
<organism evidence="3 4">
    <name type="scientific">Prorocentrum cordatum</name>
    <dbReference type="NCBI Taxonomy" id="2364126"/>
    <lineage>
        <taxon>Eukaryota</taxon>
        <taxon>Sar</taxon>
        <taxon>Alveolata</taxon>
        <taxon>Dinophyceae</taxon>
        <taxon>Prorocentrales</taxon>
        <taxon>Prorocentraceae</taxon>
        <taxon>Prorocentrum</taxon>
    </lineage>
</organism>
<evidence type="ECO:0000313" key="3">
    <source>
        <dbReference type="EMBL" id="CAK0882833.1"/>
    </source>
</evidence>
<keyword evidence="2" id="KW-0812">Transmembrane</keyword>
<comment type="caution">
    <text evidence="3">The sequence shown here is derived from an EMBL/GenBank/DDBJ whole genome shotgun (WGS) entry which is preliminary data.</text>
</comment>
<protein>
    <submittedName>
        <fullName evidence="3">Uncharacterized protein</fullName>
    </submittedName>
</protein>
<evidence type="ECO:0000313" key="4">
    <source>
        <dbReference type="Proteomes" id="UP001189429"/>
    </source>
</evidence>
<feature type="transmembrane region" description="Helical" evidence="2">
    <location>
        <begin position="190"/>
        <end position="209"/>
    </location>
</feature>
<dbReference type="Proteomes" id="UP001189429">
    <property type="component" value="Unassembled WGS sequence"/>
</dbReference>
<reference evidence="3" key="1">
    <citation type="submission" date="2023-10" db="EMBL/GenBank/DDBJ databases">
        <authorList>
            <person name="Chen Y."/>
            <person name="Shah S."/>
            <person name="Dougan E. K."/>
            <person name="Thang M."/>
            <person name="Chan C."/>
        </authorList>
    </citation>
    <scope>NUCLEOTIDE SEQUENCE [LARGE SCALE GENOMIC DNA]</scope>
</reference>
<feature type="region of interest" description="Disordered" evidence="1">
    <location>
        <begin position="57"/>
        <end position="111"/>
    </location>
</feature>
<feature type="compositionally biased region" description="Basic and acidic residues" evidence="1">
    <location>
        <begin position="84"/>
        <end position="98"/>
    </location>
</feature>
<keyword evidence="2" id="KW-0472">Membrane</keyword>
<sequence>MVEPLPLLARGQGRAARRPRRPALAVAAAAAVAAVALVRGPTPAWVHGGRASAAATRQGCGAAPGRCAPLRAQRAGRPGVGQPRPRDRASRGEDETRPHQAASAKGPWPGDLVDDLDVLIDEEAEAEEGARPTGETANTLRGIATRYKVLVKKGEFGEAYGHLMWGIGERQRLEGGEGVQRLLQAVELEFLSTVFLVIFLLSITGFFILTREQPPPEAVAQASAAAGAVSQAAAPAEAVSQAAAAAGAGN</sequence>
<name>A0ABN9W9D2_9DINO</name>
<keyword evidence="4" id="KW-1185">Reference proteome</keyword>
<proteinExistence type="predicted"/>
<evidence type="ECO:0000256" key="1">
    <source>
        <dbReference type="SAM" id="MobiDB-lite"/>
    </source>
</evidence>
<dbReference type="EMBL" id="CAUYUJ010018346">
    <property type="protein sequence ID" value="CAK0882833.1"/>
    <property type="molecule type" value="Genomic_DNA"/>
</dbReference>